<dbReference type="InterPro" id="IPR011006">
    <property type="entry name" value="CheY-like_superfamily"/>
</dbReference>
<dbReference type="Proteomes" id="UP000521868">
    <property type="component" value="Unassembled WGS sequence"/>
</dbReference>
<comment type="caution">
    <text evidence="5">The sequence shown here is derived from an EMBL/GenBank/DDBJ whole genome shotgun (WGS) entry which is preliminary data.</text>
</comment>
<dbReference type="Gene3D" id="3.40.50.2300">
    <property type="match status" value="1"/>
</dbReference>
<dbReference type="Gene3D" id="3.40.50.300">
    <property type="entry name" value="P-loop containing nucleotide triphosphate hydrolases"/>
    <property type="match status" value="1"/>
</dbReference>
<sequence>MKIVLISPSRSHLDAMGAALETHGHAVLRLDGGKSRMRDIAEQEAPDLMLVDGMCCDIEELVHVEHVTTHHPGTAVILLCSTHTPEFLINSMRAGVREVLPSPAAPAALQAAVGRVAAKLAGATGRRQGRILAFMPCKGGAGATFLATNLGAQLAENSTVLLMDLNLQFGDALSFVHDARPVSTLADVAHGIDRLDASLLAASTVRAGPNYSILPAPEDLAHAMEVKPEHVDAVLNVAVANYDFVLLDLARLMDTITIKALDRAARIYAVMQASLPDVRNAARLVAAFRSLGYGGDKAEFVINRFEKGREIGTEQVRRALGDVRLSTIPNAWREVSSSINHGEPLARTGRSNAVARQLAELAQSLNPPQEEGRGGLFGRLFRKA</sequence>
<dbReference type="AlphaFoldDB" id="A0A7X6DF91"/>
<dbReference type="GO" id="GO:0051782">
    <property type="term" value="P:negative regulation of cell division"/>
    <property type="evidence" value="ECO:0007669"/>
    <property type="project" value="TreeGrafter"/>
</dbReference>
<evidence type="ECO:0000259" key="4">
    <source>
        <dbReference type="PROSITE" id="PS50110"/>
    </source>
</evidence>
<dbReference type="InterPro" id="IPR027417">
    <property type="entry name" value="P-loop_NTPase"/>
</dbReference>
<keyword evidence="3" id="KW-0597">Phosphoprotein</keyword>
<feature type="modified residue" description="4-aspartylphosphate" evidence="3">
    <location>
        <position position="52"/>
    </location>
</feature>
<evidence type="ECO:0000256" key="2">
    <source>
        <dbReference type="ARBA" id="ARBA00022840"/>
    </source>
</evidence>
<dbReference type="GO" id="GO:0005829">
    <property type="term" value="C:cytosol"/>
    <property type="evidence" value="ECO:0007669"/>
    <property type="project" value="TreeGrafter"/>
</dbReference>
<dbReference type="PANTHER" id="PTHR43384">
    <property type="entry name" value="SEPTUM SITE-DETERMINING PROTEIN MIND HOMOLOG, CHLOROPLASTIC-RELATED"/>
    <property type="match status" value="1"/>
</dbReference>
<name>A0A7X6DF91_9BURK</name>
<proteinExistence type="predicted"/>
<dbReference type="GO" id="GO:0016887">
    <property type="term" value="F:ATP hydrolysis activity"/>
    <property type="evidence" value="ECO:0007669"/>
    <property type="project" value="TreeGrafter"/>
</dbReference>
<dbReference type="InterPro" id="IPR001789">
    <property type="entry name" value="Sig_transdc_resp-reg_receiver"/>
</dbReference>
<gene>
    <name evidence="5" type="ORF">RAMLITH_09445</name>
</gene>
<dbReference type="GO" id="GO:0009898">
    <property type="term" value="C:cytoplasmic side of plasma membrane"/>
    <property type="evidence" value="ECO:0007669"/>
    <property type="project" value="TreeGrafter"/>
</dbReference>
<feature type="domain" description="Response regulatory" evidence="4">
    <location>
        <begin position="2"/>
        <end position="117"/>
    </location>
</feature>
<dbReference type="SUPFAM" id="SSF52540">
    <property type="entry name" value="P-loop containing nucleoside triphosphate hydrolases"/>
    <property type="match status" value="1"/>
</dbReference>
<evidence type="ECO:0000256" key="1">
    <source>
        <dbReference type="ARBA" id="ARBA00022741"/>
    </source>
</evidence>
<accession>A0A7X6DF91</accession>
<evidence type="ECO:0000256" key="3">
    <source>
        <dbReference type="PROSITE-ProRule" id="PRU00169"/>
    </source>
</evidence>
<dbReference type="InterPro" id="IPR050625">
    <property type="entry name" value="ParA/MinD_ATPase"/>
</dbReference>
<dbReference type="InterPro" id="IPR025669">
    <property type="entry name" value="AAA_dom"/>
</dbReference>
<protein>
    <submittedName>
        <fullName evidence="5">AAA family ATPase</fullName>
    </submittedName>
</protein>
<dbReference type="RefSeq" id="WP_168107112.1">
    <property type="nucleotide sequence ID" value="NZ_VTOX01000002.1"/>
</dbReference>
<dbReference type="SUPFAM" id="SSF52172">
    <property type="entry name" value="CheY-like"/>
    <property type="match status" value="1"/>
</dbReference>
<organism evidence="5 6">
    <name type="scientific">Ramlibacter lithotrophicus</name>
    <dbReference type="NCBI Taxonomy" id="2606681"/>
    <lineage>
        <taxon>Bacteria</taxon>
        <taxon>Pseudomonadati</taxon>
        <taxon>Pseudomonadota</taxon>
        <taxon>Betaproteobacteria</taxon>
        <taxon>Burkholderiales</taxon>
        <taxon>Comamonadaceae</taxon>
        <taxon>Ramlibacter</taxon>
    </lineage>
</organism>
<dbReference type="PROSITE" id="PS50110">
    <property type="entry name" value="RESPONSE_REGULATORY"/>
    <property type="match status" value="1"/>
</dbReference>
<dbReference type="GO" id="GO:0000160">
    <property type="term" value="P:phosphorelay signal transduction system"/>
    <property type="evidence" value="ECO:0007669"/>
    <property type="project" value="InterPro"/>
</dbReference>
<dbReference type="Pfam" id="PF13614">
    <property type="entry name" value="AAA_31"/>
    <property type="match status" value="1"/>
</dbReference>
<dbReference type="PANTHER" id="PTHR43384:SF6">
    <property type="entry name" value="SEPTUM SITE-DETERMINING PROTEIN MIND HOMOLOG, CHLOROPLASTIC"/>
    <property type="match status" value="1"/>
</dbReference>
<dbReference type="GO" id="GO:0005524">
    <property type="term" value="F:ATP binding"/>
    <property type="evidence" value="ECO:0007669"/>
    <property type="project" value="UniProtKB-KW"/>
</dbReference>
<evidence type="ECO:0000313" key="5">
    <source>
        <dbReference type="EMBL" id="NKE66043.1"/>
    </source>
</evidence>
<keyword evidence="6" id="KW-1185">Reference proteome</keyword>
<evidence type="ECO:0000313" key="6">
    <source>
        <dbReference type="Proteomes" id="UP000521868"/>
    </source>
</evidence>
<keyword evidence="1" id="KW-0547">Nucleotide-binding</keyword>
<keyword evidence="2" id="KW-0067">ATP-binding</keyword>
<reference evidence="5 6" key="1">
    <citation type="journal article" date="2020" name="Nature">
        <title>Bacterial chemolithoautotrophy via manganese oxidation.</title>
        <authorList>
            <person name="Yu H."/>
            <person name="Leadbetter J.R."/>
        </authorList>
    </citation>
    <scope>NUCLEOTIDE SEQUENCE [LARGE SCALE GENOMIC DNA]</scope>
    <source>
        <strain evidence="5 6">RBP-1</strain>
    </source>
</reference>
<dbReference type="EMBL" id="VTOX01000002">
    <property type="protein sequence ID" value="NKE66043.1"/>
    <property type="molecule type" value="Genomic_DNA"/>
</dbReference>